<reference evidence="8" key="1">
    <citation type="journal article" date="2019" name="Int. J. Syst. Evol. Microbiol.">
        <title>The Global Catalogue of Microorganisms (GCM) 10K type strain sequencing project: providing services to taxonomists for standard genome sequencing and annotation.</title>
        <authorList>
            <consortium name="The Broad Institute Genomics Platform"/>
            <consortium name="The Broad Institute Genome Sequencing Center for Infectious Disease"/>
            <person name="Wu L."/>
            <person name="Ma J."/>
        </authorList>
    </citation>
    <scope>NUCLEOTIDE SEQUENCE [LARGE SCALE GENOMIC DNA]</scope>
    <source>
        <strain evidence="8">CCUG 62215</strain>
    </source>
</reference>
<dbReference type="InterPro" id="IPR036737">
    <property type="entry name" value="OmpA-like_sf"/>
</dbReference>
<dbReference type="PRINTS" id="PR01021">
    <property type="entry name" value="OMPADOMAIN"/>
</dbReference>
<dbReference type="Pfam" id="PF07676">
    <property type="entry name" value="PD40"/>
    <property type="match status" value="1"/>
</dbReference>
<comment type="subcellular location">
    <subcellularLocation>
        <location evidence="1">Cell outer membrane</location>
    </subcellularLocation>
</comment>
<organism evidence="7 8">
    <name type="scientific">Winogradskyella litorisediminis</name>
    <dbReference type="NCBI Taxonomy" id="1156618"/>
    <lineage>
        <taxon>Bacteria</taxon>
        <taxon>Pseudomonadati</taxon>
        <taxon>Bacteroidota</taxon>
        <taxon>Flavobacteriia</taxon>
        <taxon>Flavobacteriales</taxon>
        <taxon>Flavobacteriaceae</taxon>
        <taxon>Winogradskyella</taxon>
    </lineage>
</organism>
<accession>A0ABW3N7R2</accession>
<dbReference type="InterPro" id="IPR011659">
    <property type="entry name" value="WD40"/>
</dbReference>
<dbReference type="PANTHER" id="PTHR30329">
    <property type="entry name" value="STATOR ELEMENT OF FLAGELLAR MOTOR COMPLEX"/>
    <property type="match status" value="1"/>
</dbReference>
<dbReference type="InterPro" id="IPR006665">
    <property type="entry name" value="OmpA-like"/>
</dbReference>
<dbReference type="SUPFAM" id="SSF82171">
    <property type="entry name" value="DPP6 N-terminal domain-like"/>
    <property type="match status" value="1"/>
</dbReference>
<dbReference type="SUPFAM" id="SSF103088">
    <property type="entry name" value="OmpA-like"/>
    <property type="match status" value="1"/>
</dbReference>
<keyword evidence="2 4" id="KW-0472">Membrane</keyword>
<dbReference type="PANTHER" id="PTHR30329:SF21">
    <property type="entry name" value="LIPOPROTEIN YIAD-RELATED"/>
    <property type="match status" value="1"/>
</dbReference>
<dbReference type="Gene3D" id="3.30.1330.60">
    <property type="entry name" value="OmpA-like domain"/>
    <property type="match status" value="1"/>
</dbReference>
<keyword evidence="3" id="KW-0998">Cell outer membrane</keyword>
<evidence type="ECO:0000256" key="3">
    <source>
        <dbReference type="ARBA" id="ARBA00023237"/>
    </source>
</evidence>
<evidence type="ECO:0000259" key="6">
    <source>
        <dbReference type="PROSITE" id="PS51123"/>
    </source>
</evidence>
<evidence type="ECO:0000256" key="1">
    <source>
        <dbReference type="ARBA" id="ARBA00004442"/>
    </source>
</evidence>
<protein>
    <submittedName>
        <fullName evidence="7">OmpA family protein</fullName>
    </submittedName>
</protein>
<dbReference type="InterPro" id="IPR050330">
    <property type="entry name" value="Bact_OuterMem_StrucFunc"/>
</dbReference>
<gene>
    <name evidence="7" type="ORF">ACFQ1Q_09040</name>
</gene>
<dbReference type="Gene3D" id="1.25.40.10">
    <property type="entry name" value="Tetratricopeptide repeat domain"/>
    <property type="match status" value="1"/>
</dbReference>
<feature type="chain" id="PRO_5046833136" evidence="5">
    <location>
        <begin position="23"/>
        <end position="660"/>
    </location>
</feature>
<evidence type="ECO:0000256" key="5">
    <source>
        <dbReference type="SAM" id="SignalP"/>
    </source>
</evidence>
<proteinExistence type="predicted"/>
<dbReference type="InterPro" id="IPR011042">
    <property type="entry name" value="6-blade_b-propeller_TolB-like"/>
</dbReference>
<dbReference type="InterPro" id="IPR011990">
    <property type="entry name" value="TPR-like_helical_dom_sf"/>
</dbReference>
<sequence>MKKLFKYILAITLIQGSFLANSQERKVESVSEEYDKFAYLETSKVLLEVAENGYRSKEMLQKLANSFYFQNKMKEASRWYGELFKLTTDVDSEYYFRYALALKGAKNYEKSDEWMEKFNQKNPSDTRAKSFIARRDYRKQIQQNSKSNSVVVENLDFNSEYSDFGTAIYDGTLVFASSRDNDEKTYQWNGQPYLDLFKVYGYNDGDFSDATEYSSKINTKFHESSVAFMPDGNTIFFTRNNYFKNKARKGDDGVNKLKLFRATKNENGNWDDISPIHFNSDEYSVAHPTINKEGTRLYFASDMDGTIGDSDIWVVDINADRTLGTPRNLGNSINTEGPDSFPFVNSEGDLYYSTKGIPGLGGYDIFVVRSADEKIGNNVTDNYVVTNIGEPFNSSADDFGFYENIENENGFFTSNREGGAGDDDIYSFRPSDCSQVVRGNVRNAQTGELLPGATVVLSDTEGNELERVVVASDAAYMFNVDCDKQYLVRGSKEKYSVEEKRFNSNSGSLALNLDIGLYPEVIEIGPCDDLAKSLNIPLIYFELDKSEITYVAELQLQKVLAVLVEYPSMQIDIRSHTDCRASESYNQALSERRAQATLKYLTKSGIDPSRLSGKGYGESQLVNDCGCGTTDTSECTELQHQKNRRSEFIITSFKGKKCED</sequence>
<dbReference type="CDD" id="cd07185">
    <property type="entry name" value="OmpA_C-like"/>
    <property type="match status" value="1"/>
</dbReference>
<dbReference type="Pfam" id="PF00691">
    <property type="entry name" value="OmpA"/>
    <property type="match status" value="1"/>
</dbReference>
<keyword evidence="5" id="KW-0732">Signal</keyword>
<keyword evidence="8" id="KW-1185">Reference proteome</keyword>
<evidence type="ECO:0000256" key="4">
    <source>
        <dbReference type="PROSITE-ProRule" id="PRU00473"/>
    </source>
</evidence>
<dbReference type="Gene3D" id="2.120.10.30">
    <property type="entry name" value="TolB, C-terminal domain"/>
    <property type="match status" value="1"/>
</dbReference>
<dbReference type="SUPFAM" id="SSF48452">
    <property type="entry name" value="TPR-like"/>
    <property type="match status" value="1"/>
</dbReference>
<dbReference type="PROSITE" id="PS51123">
    <property type="entry name" value="OMPA_2"/>
    <property type="match status" value="1"/>
</dbReference>
<evidence type="ECO:0000313" key="8">
    <source>
        <dbReference type="Proteomes" id="UP001597013"/>
    </source>
</evidence>
<feature type="signal peptide" evidence="5">
    <location>
        <begin position="1"/>
        <end position="22"/>
    </location>
</feature>
<dbReference type="InterPro" id="IPR006664">
    <property type="entry name" value="OMP_bac"/>
</dbReference>
<dbReference type="RefSeq" id="WP_386130228.1">
    <property type="nucleotide sequence ID" value="NZ_JBHTJL010000011.1"/>
</dbReference>
<name>A0ABW3N7R2_9FLAO</name>
<evidence type="ECO:0000313" key="7">
    <source>
        <dbReference type="EMBL" id="MFD1063388.1"/>
    </source>
</evidence>
<dbReference type="Proteomes" id="UP001597013">
    <property type="component" value="Unassembled WGS sequence"/>
</dbReference>
<dbReference type="EMBL" id="JBHTJL010000011">
    <property type="protein sequence ID" value="MFD1063388.1"/>
    <property type="molecule type" value="Genomic_DNA"/>
</dbReference>
<evidence type="ECO:0000256" key="2">
    <source>
        <dbReference type="ARBA" id="ARBA00023136"/>
    </source>
</evidence>
<comment type="caution">
    <text evidence="7">The sequence shown here is derived from an EMBL/GenBank/DDBJ whole genome shotgun (WGS) entry which is preliminary data.</text>
</comment>
<feature type="domain" description="OmpA-like" evidence="6">
    <location>
        <begin position="528"/>
        <end position="654"/>
    </location>
</feature>